<feature type="region of interest" description="Disordered" evidence="1">
    <location>
        <begin position="124"/>
        <end position="153"/>
    </location>
</feature>
<evidence type="ECO:0000313" key="3">
    <source>
        <dbReference type="EMBL" id="MFD2276220.1"/>
    </source>
</evidence>
<dbReference type="EMBL" id="JBHUJC010000020">
    <property type="protein sequence ID" value="MFD2276220.1"/>
    <property type="molecule type" value="Genomic_DNA"/>
</dbReference>
<reference evidence="4" key="1">
    <citation type="journal article" date="2019" name="Int. J. Syst. Evol. Microbiol.">
        <title>The Global Catalogue of Microorganisms (GCM) 10K type strain sequencing project: providing services to taxonomists for standard genome sequencing and annotation.</title>
        <authorList>
            <consortium name="The Broad Institute Genomics Platform"/>
            <consortium name="The Broad Institute Genome Sequencing Center for Infectious Disease"/>
            <person name="Wu L."/>
            <person name="Ma J."/>
        </authorList>
    </citation>
    <scope>NUCLEOTIDE SEQUENCE [LARGE SCALE GENOMIC DNA]</scope>
    <source>
        <strain evidence="4">JCM 16545</strain>
    </source>
</reference>
<keyword evidence="4" id="KW-1185">Reference proteome</keyword>
<dbReference type="InterPro" id="IPR029044">
    <property type="entry name" value="Nucleotide-diphossugar_trans"/>
</dbReference>
<evidence type="ECO:0000256" key="1">
    <source>
        <dbReference type="SAM" id="MobiDB-lite"/>
    </source>
</evidence>
<dbReference type="PANTHER" id="PTHR43685:SF2">
    <property type="entry name" value="GLYCOSYLTRANSFERASE 2-LIKE DOMAIN-CONTAINING PROTEIN"/>
    <property type="match status" value="1"/>
</dbReference>
<feature type="compositionally biased region" description="Basic and acidic residues" evidence="1">
    <location>
        <begin position="124"/>
        <end position="134"/>
    </location>
</feature>
<dbReference type="RefSeq" id="WP_377094440.1">
    <property type="nucleotide sequence ID" value="NZ_JBHSJM010000001.1"/>
</dbReference>
<name>A0ABW5E5M0_9BACT</name>
<feature type="domain" description="Glycosyltransferase 2-like" evidence="2">
    <location>
        <begin position="4"/>
        <end position="152"/>
    </location>
</feature>
<keyword evidence="3" id="KW-0328">Glycosyltransferase</keyword>
<accession>A0ABW5E5M0</accession>
<dbReference type="EC" id="2.4.-.-" evidence="3"/>
<evidence type="ECO:0000313" key="4">
    <source>
        <dbReference type="Proteomes" id="UP001597297"/>
    </source>
</evidence>
<dbReference type="SUPFAM" id="SSF53448">
    <property type="entry name" value="Nucleotide-diphospho-sugar transferases"/>
    <property type="match status" value="1"/>
</dbReference>
<dbReference type="Proteomes" id="UP001597297">
    <property type="component" value="Unassembled WGS sequence"/>
</dbReference>
<dbReference type="Gene3D" id="3.90.550.10">
    <property type="entry name" value="Spore Coat Polysaccharide Biosynthesis Protein SpsA, Chain A"/>
    <property type="match status" value="1"/>
</dbReference>
<organism evidence="3 4">
    <name type="scientific">Rubritalea spongiae</name>
    <dbReference type="NCBI Taxonomy" id="430797"/>
    <lineage>
        <taxon>Bacteria</taxon>
        <taxon>Pseudomonadati</taxon>
        <taxon>Verrucomicrobiota</taxon>
        <taxon>Verrucomicrobiia</taxon>
        <taxon>Verrucomicrobiales</taxon>
        <taxon>Rubritaleaceae</taxon>
        <taxon>Rubritalea</taxon>
    </lineage>
</organism>
<dbReference type="GO" id="GO:0016757">
    <property type="term" value="F:glycosyltransferase activity"/>
    <property type="evidence" value="ECO:0007669"/>
    <property type="project" value="UniProtKB-KW"/>
</dbReference>
<dbReference type="CDD" id="cd06433">
    <property type="entry name" value="GT_2_WfgS_like"/>
    <property type="match status" value="1"/>
</dbReference>
<protein>
    <submittedName>
        <fullName evidence="3">Glycosyltransferase family 2 protein</fullName>
        <ecNumber evidence="3">2.4.-.-</ecNumber>
    </submittedName>
</protein>
<dbReference type="InterPro" id="IPR050834">
    <property type="entry name" value="Glycosyltransf_2"/>
</dbReference>
<keyword evidence="3" id="KW-0808">Transferase</keyword>
<sequence length="282" mass="32149">MKLSIITAVYNREDTMAEACKRMAQQDYADIEWVVIDGGSTDGTLDVLKSSARQPDILISESDKGIYDALNKGLKNATGEVIGLLHSDDFYPDSSVLSEVAEVFKDSAVDAVYGDLEYVAERQEKGERRKEKVEGAATESQEVESENGTLKTENSNESFRVVRHWSSGEYDRENFKKGWMPPHPSFYMRRKYYEELGGFDLQYKIAADYDSMVRYLWKHKLHAKYLPKVLMMMRTGGVSNRNLKNIIQKSKEDYSVMLKNGLGVSTLLWKNFSKIPQFLGSK</sequence>
<comment type="caution">
    <text evidence="3">The sequence shown here is derived from an EMBL/GenBank/DDBJ whole genome shotgun (WGS) entry which is preliminary data.</text>
</comment>
<dbReference type="Pfam" id="PF00535">
    <property type="entry name" value="Glycos_transf_2"/>
    <property type="match status" value="1"/>
</dbReference>
<dbReference type="PANTHER" id="PTHR43685">
    <property type="entry name" value="GLYCOSYLTRANSFERASE"/>
    <property type="match status" value="1"/>
</dbReference>
<evidence type="ECO:0000259" key="2">
    <source>
        <dbReference type="Pfam" id="PF00535"/>
    </source>
</evidence>
<proteinExistence type="predicted"/>
<dbReference type="InterPro" id="IPR001173">
    <property type="entry name" value="Glyco_trans_2-like"/>
</dbReference>
<gene>
    <name evidence="3" type="ORF">ACFSQZ_07055</name>
</gene>